<accession>A0A5K3G1X5</accession>
<proteinExistence type="predicted"/>
<dbReference type="WBParaSite" id="MCU_014713-RA">
    <property type="protein sequence ID" value="MCU_014713-RA"/>
    <property type="gene ID" value="MCU_014713"/>
</dbReference>
<evidence type="ECO:0000313" key="1">
    <source>
        <dbReference type="WBParaSite" id="MCU_014713-RA"/>
    </source>
</evidence>
<name>A0A5K3G1X5_MESCO</name>
<organism evidence="1">
    <name type="scientific">Mesocestoides corti</name>
    <name type="common">Flatworm</name>
    <dbReference type="NCBI Taxonomy" id="53468"/>
    <lineage>
        <taxon>Eukaryota</taxon>
        <taxon>Metazoa</taxon>
        <taxon>Spiralia</taxon>
        <taxon>Lophotrochozoa</taxon>
        <taxon>Platyhelminthes</taxon>
        <taxon>Cestoda</taxon>
        <taxon>Eucestoda</taxon>
        <taxon>Cyclophyllidea</taxon>
        <taxon>Mesocestoididae</taxon>
        <taxon>Mesocestoides</taxon>
    </lineage>
</organism>
<sequence>NESCGPKEVVLCVGQVQEETLRALEGRQRRRLHATQPVETCHQSHEEMHQTVTHGYAITELQTHVTTEGGEDEVE</sequence>
<dbReference type="AlphaFoldDB" id="A0A5K3G1X5"/>
<protein>
    <submittedName>
        <fullName evidence="1">Retinitis pigmentosa 1-like 1</fullName>
    </submittedName>
</protein>
<reference evidence="1" key="1">
    <citation type="submission" date="2019-11" db="UniProtKB">
        <authorList>
            <consortium name="WormBaseParasite"/>
        </authorList>
    </citation>
    <scope>IDENTIFICATION</scope>
</reference>